<evidence type="ECO:0000313" key="1">
    <source>
        <dbReference type="EMBL" id="CUW90221.1"/>
    </source>
</evidence>
<gene>
    <name evidence="1" type="ORF">AGR2A_Cc170029</name>
</gene>
<evidence type="ECO:0000313" key="2">
    <source>
        <dbReference type="Proteomes" id="UP000191933"/>
    </source>
</evidence>
<dbReference type="Proteomes" id="UP000191933">
    <property type="component" value="Unassembled WGS sequence"/>
</dbReference>
<protein>
    <submittedName>
        <fullName evidence="1">Uncharacterized protein</fullName>
    </submittedName>
</protein>
<sequence length="273" mass="30254">MYTIMMARQSGNLAGGNAAHGMKRVHPERRSRLILDEERKAGKLQGPGQQRLEHLAHGPLDPLAAGGFHTAGQRHLEPELVHHMRAAPAVQIGELRGRQPVRIGTLDLRLCERRPVTVEFLHDAGREKMQHFTGPFGDEAEDIVMPRHHKLRQRKGFLPAGKIHQVAQERRFGLTLGKAERSLDGAMETIPARQGRVIGNLLHTKIDHTGRLNRLTGIGIAPQPRSGHLRQGVIGGRREMNGVSHALSPRRKSGQTCLVAGQQISDLRDRLTT</sequence>
<keyword evidence="2" id="KW-1185">Reference proteome</keyword>
<reference evidence="1 2" key="1">
    <citation type="submission" date="2016-01" db="EMBL/GenBank/DDBJ databases">
        <authorList>
            <person name="Regsiter A."/>
            <person name="william w."/>
        </authorList>
    </citation>
    <scope>NUCLEOTIDE SEQUENCE [LARGE SCALE GENOMIC DNA]</scope>
    <source>
        <strain evidence="1 2">CFBP 5494</strain>
    </source>
</reference>
<dbReference type="EMBL" id="FBVY01000009">
    <property type="protein sequence ID" value="CUW90221.1"/>
    <property type="molecule type" value="Genomic_DNA"/>
</dbReference>
<comment type="caution">
    <text evidence="1">The sequence shown here is derived from an EMBL/GenBank/DDBJ whole genome shotgun (WGS) entry which is preliminary data.</text>
</comment>
<proteinExistence type="predicted"/>
<organism evidence="1 2">
    <name type="scientific">Agrobacterium genomosp. 2 str. CFBP 5494</name>
    <dbReference type="NCBI Taxonomy" id="1183436"/>
    <lineage>
        <taxon>Bacteria</taxon>
        <taxon>Pseudomonadati</taxon>
        <taxon>Pseudomonadota</taxon>
        <taxon>Alphaproteobacteria</taxon>
        <taxon>Hyphomicrobiales</taxon>
        <taxon>Rhizobiaceae</taxon>
        <taxon>Rhizobium/Agrobacterium group</taxon>
        <taxon>Agrobacterium</taxon>
        <taxon>Agrobacterium tumefaciens complex</taxon>
    </lineage>
</organism>
<dbReference type="AlphaFoldDB" id="A0A9W5B049"/>
<name>A0A9W5B049_9HYPH</name>
<accession>A0A9W5B049</accession>